<dbReference type="SUPFAM" id="SSF54593">
    <property type="entry name" value="Glyoxalase/Bleomycin resistance protein/Dihydroxybiphenyl dioxygenase"/>
    <property type="match status" value="1"/>
</dbReference>
<proteinExistence type="predicted"/>
<dbReference type="InterPro" id="IPR025870">
    <property type="entry name" value="Glyoxalase-like_dom"/>
</dbReference>
<sequence length="274" mass="29469">MARRIDHLVLCVDDLDGAAAFYEKLGFQVGARNRHPWGTLNRLVQFRTSFLELITVGADGDQIVPHAPGRFSFGAFVRDYQHVRQGLAMLVLDSRDAAADAETFRNAGIGDFQPFSFGRKARRPDGTQTEVGFTLAFATNPAAPQAGFFTCQQHFPENFWNPAFQSHDNGAVNIAGVVLSAPEPADQHAFLTAFTGAAPQAGEGDLWRLDEGWIAVERQDGGAAHLRGFSIAVPDPSRVAERLAKEGIAASADGSDIVVSAADAFGAQIRFTPA</sequence>
<dbReference type="EMBL" id="LC066377">
    <property type="protein sequence ID" value="BAT29002.1"/>
    <property type="molecule type" value="Genomic_DNA"/>
</dbReference>
<dbReference type="RefSeq" id="WP_062229315.1">
    <property type="nucleotide sequence ID" value="NZ_BBWR01000018.1"/>
</dbReference>
<accession>A0A0P0Z4N5</accession>
<dbReference type="Gene3D" id="3.10.180.10">
    <property type="entry name" value="2,3-Dihydroxybiphenyl 1,2-Dioxygenase, domain 1"/>
    <property type="match status" value="1"/>
</dbReference>
<feature type="domain" description="VOC" evidence="1">
    <location>
        <begin position="4"/>
        <end position="134"/>
    </location>
</feature>
<dbReference type="Pfam" id="PF13468">
    <property type="entry name" value="Glyoxalase_3"/>
    <property type="match status" value="1"/>
</dbReference>
<dbReference type="InterPro" id="IPR029068">
    <property type="entry name" value="Glyas_Bleomycin-R_OHBP_Dase"/>
</dbReference>
<reference evidence="2" key="1">
    <citation type="journal article" date="2015" name="Proc. Natl. Acad. Sci. U.S.A.">
        <title>Bacterial clade with the ribosomal RNA operon on a small plasmid rather than the chromosome.</title>
        <authorList>
            <person name="Anda M."/>
            <person name="Ohtsubo Y."/>
            <person name="Okubo T."/>
            <person name="Sugawara M."/>
            <person name="Nagata Y."/>
            <person name="Tsuda M."/>
            <person name="Minamisawa K."/>
            <person name="Mitsui H."/>
        </authorList>
    </citation>
    <scope>NUCLEOTIDE SEQUENCE</scope>
    <source>
        <strain evidence="2">JCM 14755</strain>
    </source>
</reference>
<keyword evidence="2" id="KW-0560">Oxidoreductase</keyword>
<name>A0A0P0Z4N5_9HYPH</name>
<protein>
    <submittedName>
        <fullName evidence="2">Glyoxalase/bleomycin resistance protein, dioxygenase superfamily</fullName>
    </submittedName>
</protein>
<dbReference type="PANTHER" id="PTHR40265">
    <property type="entry name" value="BLL2707 PROTEIN"/>
    <property type="match status" value="1"/>
</dbReference>
<dbReference type="InterPro" id="IPR037523">
    <property type="entry name" value="VOC_core"/>
</dbReference>
<dbReference type="GO" id="GO:0051213">
    <property type="term" value="F:dioxygenase activity"/>
    <property type="evidence" value="ECO:0007669"/>
    <property type="project" value="UniProtKB-KW"/>
</dbReference>
<dbReference type="PROSITE" id="PS51819">
    <property type="entry name" value="VOC"/>
    <property type="match status" value="1"/>
</dbReference>
<organism evidence="2">
    <name type="scientific">Aureimonas frigidaquae</name>
    <dbReference type="NCBI Taxonomy" id="424757"/>
    <lineage>
        <taxon>Bacteria</taxon>
        <taxon>Pseudomonadati</taxon>
        <taxon>Pseudomonadota</taxon>
        <taxon>Alphaproteobacteria</taxon>
        <taxon>Hyphomicrobiales</taxon>
        <taxon>Aurantimonadaceae</taxon>
        <taxon>Aureimonas</taxon>
    </lineage>
</organism>
<dbReference type="PANTHER" id="PTHR40265:SF1">
    <property type="entry name" value="GLYOXALASE-LIKE DOMAIN-CONTAINING PROTEIN"/>
    <property type="match status" value="1"/>
</dbReference>
<dbReference type="AlphaFoldDB" id="A0A0P0Z4N5"/>
<evidence type="ECO:0000313" key="2">
    <source>
        <dbReference type="EMBL" id="BAT29002.1"/>
    </source>
</evidence>
<evidence type="ECO:0000259" key="1">
    <source>
        <dbReference type="PROSITE" id="PS51819"/>
    </source>
</evidence>
<keyword evidence="2" id="KW-0223">Dioxygenase</keyword>